<dbReference type="SUPFAM" id="SSF56349">
    <property type="entry name" value="DNA breaking-rejoining enzymes"/>
    <property type="match status" value="1"/>
</dbReference>
<dbReference type="EMBL" id="QXGB01000066">
    <property type="protein sequence ID" value="KAE9233178.1"/>
    <property type="molecule type" value="Genomic_DNA"/>
</dbReference>
<name>A0A6A3ZAG8_9STRA</name>
<organism evidence="2 3">
    <name type="scientific">Phytophthora fragariae</name>
    <dbReference type="NCBI Taxonomy" id="53985"/>
    <lineage>
        <taxon>Eukaryota</taxon>
        <taxon>Sar</taxon>
        <taxon>Stramenopiles</taxon>
        <taxon>Oomycota</taxon>
        <taxon>Peronosporomycetes</taxon>
        <taxon>Peronosporales</taxon>
        <taxon>Peronosporaceae</taxon>
        <taxon>Phytophthora</taxon>
    </lineage>
</organism>
<dbReference type="AlphaFoldDB" id="A0A6A3ZAG8"/>
<sequence length="278" mass="29834">MPASKIRVAQTVVATALERTSPPGFRITAHSSAVSIRRDLRSASPALPPASLSTGASPAVLTARSCHRGEARRPALVAVYTSIPNPYRFSSCYFGSCPELDAVVEMAVAIAIFNSADEATHIAHEATSVHISLTGSKTNQRGAPTLRMLNRSGYAFLCPVFGALCLLKPRRALPHEIPVADFINEKGRPDCVASAKVSTILQRVAPSVGGNPAEFSAHSLRAGGATHMYRAGIDVHTTQFHGRWASATFKQYTRLCKESVETLATKIVSGQKRMQRLQ</sequence>
<dbReference type="Gene3D" id="1.10.443.10">
    <property type="entry name" value="Intergrase catalytic core"/>
    <property type="match status" value="1"/>
</dbReference>
<dbReference type="Proteomes" id="UP000433483">
    <property type="component" value="Unassembled WGS sequence"/>
</dbReference>
<comment type="caution">
    <text evidence="2">The sequence shown here is derived from an EMBL/GenBank/DDBJ whole genome shotgun (WGS) entry which is preliminary data.</text>
</comment>
<dbReference type="PANTHER" id="PTHR34605">
    <property type="entry name" value="PHAGE_INTEGRASE DOMAIN-CONTAINING PROTEIN"/>
    <property type="match status" value="1"/>
</dbReference>
<dbReference type="GO" id="GO:0006310">
    <property type="term" value="P:DNA recombination"/>
    <property type="evidence" value="ECO:0007669"/>
    <property type="project" value="UniProtKB-KW"/>
</dbReference>
<dbReference type="InterPro" id="IPR011010">
    <property type="entry name" value="DNA_brk_join_enz"/>
</dbReference>
<gene>
    <name evidence="2" type="ORF">PF005_g2443</name>
</gene>
<dbReference type="GO" id="GO:0003677">
    <property type="term" value="F:DNA binding"/>
    <property type="evidence" value="ECO:0007669"/>
    <property type="project" value="InterPro"/>
</dbReference>
<keyword evidence="3" id="KW-1185">Reference proteome</keyword>
<dbReference type="InterPro" id="IPR013762">
    <property type="entry name" value="Integrase-like_cat_sf"/>
</dbReference>
<proteinExistence type="predicted"/>
<dbReference type="InterPro" id="IPR052925">
    <property type="entry name" value="Phage_Integrase-like_Recomb"/>
</dbReference>
<dbReference type="GO" id="GO:0015074">
    <property type="term" value="P:DNA integration"/>
    <property type="evidence" value="ECO:0007669"/>
    <property type="project" value="InterPro"/>
</dbReference>
<dbReference type="OrthoDB" id="5948016at2759"/>
<evidence type="ECO:0008006" key="4">
    <source>
        <dbReference type="Google" id="ProtNLM"/>
    </source>
</evidence>
<evidence type="ECO:0000256" key="1">
    <source>
        <dbReference type="ARBA" id="ARBA00023172"/>
    </source>
</evidence>
<evidence type="ECO:0000313" key="2">
    <source>
        <dbReference type="EMBL" id="KAE9233178.1"/>
    </source>
</evidence>
<keyword evidence="1" id="KW-0233">DNA recombination</keyword>
<protein>
    <recommendedName>
        <fullName evidence="4">Tyr recombinase domain-containing protein</fullName>
    </recommendedName>
</protein>
<dbReference type="PANTHER" id="PTHR34605:SF4">
    <property type="entry name" value="DNA ADENINE METHYLTRANSFERASE"/>
    <property type="match status" value="1"/>
</dbReference>
<evidence type="ECO:0000313" key="3">
    <source>
        <dbReference type="Proteomes" id="UP000433483"/>
    </source>
</evidence>
<accession>A0A6A3ZAG8</accession>
<reference evidence="2 3" key="1">
    <citation type="submission" date="2018-08" db="EMBL/GenBank/DDBJ databases">
        <title>Genomic investigation of the strawberry pathogen Phytophthora fragariae indicates pathogenicity is determined by transcriptional variation in three key races.</title>
        <authorList>
            <person name="Adams T.M."/>
            <person name="Armitage A.D."/>
            <person name="Sobczyk M.K."/>
            <person name="Bates H.J."/>
            <person name="Dunwell J.M."/>
            <person name="Nellist C.F."/>
            <person name="Harrison R.J."/>
        </authorList>
    </citation>
    <scope>NUCLEOTIDE SEQUENCE [LARGE SCALE GENOMIC DNA]</scope>
    <source>
        <strain evidence="2 3">NOV-27</strain>
    </source>
</reference>